<comment type="caution">
    <text evidence="1">The sequence shown here is derived from an EMBL/GenBank/DDBJ whole genome shotgun (WGS) entry which is preliminary data.</text>
</comment>
<accession>A0A3P2A435</accession>
<evidence type="ECO:0000313" key="1">
    <source>
        <dbReference type="EMBL" id="RRD90164.1"/>
    </source>
</evidence>
<proteinExistence type="predicted"/>
<dbReference type="OrthoDB" id="9154115at2"/>
<name>A0A3P2A435_9NEIS</name>
<evidence type="ECO:0000313" key="2">
    <source>
        <dbReference type="Proteomes" id="UP000269923"/>
    </source>
</evidence>
<dbReference type="AlphaFoldDB" id="A0A3P2A435"/>
<sequence>MSLIIPPTSRQCYISLMVALNIHSPNGTGDWHSAATFAKPMPLHLYVCGDNQSCNTNPLLGSTGVIDGTQRLKRMGIVSEHTPVFIADHPRACFDLLYVMVLQQGAIRSVILDDWFPCFADKQAVYALIWQAEPHLRLQQQERLALWKQRNPLNHD</sequence>
<dbReference type="Proteomes" id="UP000269923">
    <property type="component" value="Unassembled WGS sequence"/>
</dbReference>
<organism evidence="1 2">
    <name type="scientific">Conchiformibius steedae</name>
    <dbReference type="NCBI Taxonomy" id="153493"/>
    <lineage>
        <taxon>Bacteria</taxon>
        <taxon>Pseudomonadati</taxon>
        <taxon>Pseudomonadota</taxon>
        <taxon>Betaproteobacteria</taxon>
        <taxon>Neisseriales</taxon>
        <taxon>Neisseriaceae</taxon>
        <taxon>Conchiformibius</taxon>
    </lineage>
</organism>
<dbReference type="RefSeq" id="WP_124794717.1">
    <property type="nucleotide sequence ID" value="NZ_RQYC01000007.1"/>
</dbReference>
<keyword evidence="2" id="KW-1185">Reference proteome</keyword>
<reference evidence="1 2" key="1">
    <citation type="submission" date="2018-11" db="EMBL/GenBank/DDBJ databases">
        <title>Genomes From Bacteria Associated with the Canine Oral Cavity: a Test Case for Automated Genome-Based Taxonomic Assignment.</title>
        <authorList>
            <person name="Coil D.A."/>
            <person name="Jospin G."/>
            <person name="Darling A.E."/>
            <person name="Wallis C."/>
            <person name="Davis I.J."/>
            <person name="Harris S."/>
            <person name="Eisen J.A."/>
            <person name="Holcombe L.J."/>
            <person name="O'Flynn C."/>
        </authorList>
    </citation>
    <scope>NUCLEOTIDE SEQUENCE [LARGE SCALE GENOMIC DNA]</scope>
    <source>
        <strain evidence="1 2">COT-280</strain>
    </source>
</reference>
<dbReference type="EMBL" id="RQYC01000007">
    <property type="protein sequence ID" value="RRD90164.1"/>
    <property type="molecule type" value="Genomic_DNA"/>
</dbReference>
<gene>
    <name evidence="1" type="ORF">EII21_05875</name>
</gene>
<protein>
    <submittedName>
        <fullName evidence="1">Uncharacterized protein</fullName>
    </submittedName>
</protein>